<name>A0A075W081_GALSU</name>
<sequence length="60" mass="6773">MAVPKKKTSKSKSKSRKASWKNKAAFAVTKALTLAKSVFNKESKFVYNHGKEEKQEKISN</sequence>
<dbReference type="EMBL" id="KJ700459">
    <property type="protein sequence ID" value="AIG92616.1"/>
    <property type="molecule type" value="Genomic_DNA"/>
</dbReference>
<dbReference type="RefSeq" id="YP_009051174.1">
    <property type="nucleotide sequence ID" value="NC_024665.1"/>
</dbReference>
<gene>
    <name evidence="7" type="primary">rpl32</name>
</gene>
<dbReference type="PANTHER" id="PTHR36083:SF1">
    <property type="entry name" value="LARGE RIBOSOMAL SUBUNIT PROTEIN BL32C"/>
    <property type="match status" value="1"/>
</dbReference>
<dbReference type="InterPro" id="IPR002677">
    <property type="entry name" value="Ribosomal_bL32"/>
</dbReference>
<dbReference type="PANTHER" id="PTHR36083">
    <property type="entry name" value="50S RIBOSOMAL PROTEIN L32, CHLOROPLASTIC"/>
    <property type="match status" value="1"/>
</dbReference>
<keyword evidence="2 7" id="KW-0689">Ribosomal protein</keyword>
<dbReference type="GO" id="GO:0003735">
    <property type="term" value="F:structural constituent of ribosome"/>
    <property type="evidence" value="ECO:0007669"/>
    <property type="project" value="InterPro"/>
</dbReference>
<evidence type="ECO:0000256" key="5">
    <source>
        <dbReference type="ARBA" id="ARBA00035431"/>
    </source>
</evidence>
<organism evidence="7">
    <name type="scientific">Galdieria sulphuraria</name>
    <name type="common">Red alga</name>
    <dbReference type="NCBI Taxonomy" id="130081"/>
    <lineage>
        <taxon>Eukaryota</taxon>
        <taxon>Rhodophyta</taxon>
        <taxon>Bangiophyceae</taxon>
        <taxon>Galdieriales</taxon>
        <taxon>Galdieriaceae</taxon>
        <taxon>Galdieria</taxon>
    </lineage>
</organism>
<dbReference type="Pfam" id="PF01783">
    <property type="entry name" value="Ribosomal_L32p"/>
    <property type="match status" value="1"/>
</dbReference>
<evidence type="ECO:0000256" key="2">
    <source>
        <dbReference type="ARBA" id="ARBA00022980"/>
    </source>
</evidence>
<evidence type="ECO:0000256" key="3">
    <source>
        <dbReference type="ARBA" id="ARBA00023274"/>
    </source>
</evidence>
<dbReference type="GO" id="GO:0015934">
    <property type="term" value="C:large ribosomal subunit"/>
    <property type="evidence" value="ECO:0007669"/>
    <property type="project" value="InterPro"/>
</dbReference>
<geneLocation type="plastid" evidence="7"/>
<dbReference type="InterPro" id="IPR011332">
    <property type="entry name" value="Ribosomal_zn-bd"/>
</dbReference>
<evidence type="ECO:0000313" key="7">
    <source>
        <dbReference type="EMBL" id="AIG92616.1"/>
    </source>
</evidence>
<dbReference type="KEGG" id="gsl:JL72_p033"/>
<keyword evidence="7" id="KW-0934">Plastid</keyword>
<dbReference type="GO" id="GO:0006412">
    <property type="term" value="P:translation"/>
    <property type="evidence" value="ECO:0007669"/>
    <property type="project" value="InterPro"/>
</dbReference>
<dbReference type="GeneID" id="20005690"/>
<evidence type="ECO:0000256" key="1">
    <source>
        <dbReference type="ARBA" id="ARBA00008560"/>
    </source>
</evidence>
<evidence type="ECO:0000256" key="6">
    <source>
        <dbReference type="SAM" id="MobiDB-lite"/>
    </source>
</evidence>
<dbReference type="InterPro" id="IPR044958">
    <property type="entry name" value="Ribosomal_bL32_plant/cyanobact"/>
</dbReference>
<keyword evidence="3" id="KW-0687">Ribonucleoprotein</keyword>
<dbReference type="HAMAP" id="MF_00340">
    <property type="entry name" value="Ribosomal_bL32"/>
    <property type="match status" value="1"/>
</dbReference>
<comment type="similarity">
    <text evidence="1">Belongs to the bacterial ribosomal protein bL32 family.</text>
</comment>
<reference evidence="7" key="1">
    <citation type="journal article" date="2015" name="Genome Biol. Evol.">
        <title>Extreme features of the Galdieria sulphuraria organellar genomes: a consequence of polyextremophily?</title>
        <authorList>
            <person name="Jain K."/>
            <person name="Krause K."/>
            <person name="Grewe F."/>
            <person name="Nelson G.F."/>
            <person name="Weber A.P."/>
            <person name="Christensen A.C."/>
            <person name="Mower J.P."/>
        </authorList>
    </citation>
    <scope>NUCLEOTIDE SEQUENCE</scope>
    <source>
        <strain evidence="7">074W</strain>
    </source>
</reference>
<feature type="compositionally biased region" description="Basic residues" evidence="6">
    <location>
        <begin position="1"/>
        <end position="20"/>
    </location>
</feature>
<protein>
    <recommendedName>
        <fullName evidence="4">Large ribosomal subunit protein bL32c</fullName>
    </recommendedName>
    <alternativeName>
        <fullName evidence="5">50S ribosomal protein L32, chloroplastic</fullName>
    </alternativeName>
</protein>
<dbReference type="AlphaFoldDB" id="A0A075W081"/>
<proteinExistence type="inferred from homology"/>
<accession>A0A075W081</accession>
<feature type="region of interest" description="Disordered" evidence="6">
    <location>
        <begin position="1"/>
        <end position="21"/>
    </location>
</feature>
<dbReference type="NCBIfam" id="TIGR01031">
    <property type="entry name" value="rpmF_bact"/>
    <property type="match status" value="1"/>
</dbReference>
<dbReference type="SUPFAM" id="SSF57829">
    <property type="entry name" value="Zn-binding ribosomal proteins"/>
    <property type="match status" value="1"/>
</dbReference>
<evidence type="ECO:0000256" key="4">
    <source>
        <dbReference type="ARBA" id="ARBA00035280"/>
    </source>
</evidence>